<proteinExistence type="predicted"/>
<dbReference type="PANTHER" id="PTHR33824">
    <property type="entry name" value="POLYKETIDE CYCLASE/DEHYDRASE AND LIPID TRANSPORT SUPERFAMILY PROTEIN"/>
    <property type="match status" value="1"/>
</dbReference>
<dbReference type="PATRIC" id="fig|1348334.3.peg.2389"/>
<gene>
    <name evidence="3" type="ORF">M595_2464</name>
</gene>
<protein>
    <submittedName>
        <fullName evidence="3">Polyketide cyclase / dehydrase and lipid transport family protein</fullName>
    </submittedName>
</protein>
<evidence type="ECO:0000313" key="4">
    <source>
        <dbReference type="Proteomes" id="UP000017127"/>
    </source>
</evidence>
<accession>U7QMB1</accession>
<dbReference type="SUPFAM" id="SSF55961">
    <property type="entry name" value="Bet v1-like"/>
    <property type="match status" value="1"/>
</dbReference>
<dbReference type="Gene3D" id="3.30.530.20">
    <property type="match status" value="1"/>
</dbReference>
<sequence>MEKIIIDSDGVQRETGNQTPKNQTPKNQTPKNQTPKNQTPENQTPENQTPENQTPENEAGDIERWASLLGGGALVLMGLKQRSLRGILTSLVGGGFIYQGVKNESTVKQVQQKLGEATEASKDQRITAEKTVIIEKSPEELYNYWRNFENLPIFTDYLESVTVYDQQRSHWVAKTPVVDQAIEWDAMVVQDRPNELIAWTSAENADIDQSGFVRFRPATGARGTEVKVVMEYSPPGGAMTANIAKLFGTEPEQQLGQMLSRFKQLMEAGEIATTEGQPKGS</sequence>
<keyword evidence="4" id="KW-1185">Reference proteome</keyword>
<feature type="compositionally biased region" description="Basic and acidic residues" evidence="1">
    <location>
        <begin position="1"/>
        <end position="12"/>
    </location>
</feature>
<organism evidence="3 4">
    <name type="scientific">Lyngbya aestuarii BL J</name>
    <dbReference type="NCBI Taxonomy" id="1348334"/>
    <lineage>
        <taxon>Bacteria</taxon>
        <taxon>Bacillati</taxon>
        <taxon>Cyanobacteriota</taxon>
        <taxon>Cyanophyceae</taxon>
        <taxon>Oscillatoriophycideae</taxon>
        <taxon>Oscillatoriales</taxon>
        <taxon>Microcoleaceae</taxon>
        <taxon>Lyngbya</taxon>
    </lineage>
</organism>
<dbReference type="PANTHER" id="PTHR33824:SF7">
    <property type="entry name" value="POLYKETIDE CYCLASE_DEHYDRASE AND LIPID TRANSPORT SUPERFAMILY PROTEIN"/>
    <property type="match status" value="1"/>
</dbReference>
<feature type="compositionally biased region" description="Polar residues" evidence="1">
    <location>
        <begin position="14"/>
        <end position="56"/>
    </location>
</feature>
<dbReference type="InterPro" id="IPR005031">
    <property type="entry name" value="COQ10_START"/>
</dbReference>
<dbReference type="EMBL" id="AUZM01000020">
    <property type="protein sequence ID" value="ERT07541.1"/>
    <property type="molecule type" value="Genomic_DNA"/>
</dbReference>
<feature type="region of interest" description="Disordered" evidence="1">
    <location>
        <begin position="1"/>
        <end position="59"/>
    </location>
</feature>
<evidence type="ECO:0000259" key="2">
    <source>
        <dbReference type="Pfam" id="PF03364"/>
    </source>
</evidence>
<comment type="caution">
    <text evidence="3">The sequence shown here is derived from an EMBL/GenBank/DDBJ whole genome shotgun (WGS) entry which is preliminary data.</text>
</comment>
<name>U7QMB1_9CYAN</name>
<dbReference type="AlphaFoldDB" id="U7QMB1"/>
<dbReference type="Pfam" id="PF03364">
    <property type="entry name" value="Polyketide_cyc"/>
    <property type="match status" value="1"/>
</dbReference>
<dbReference type="RefSeq" id="WP_023066205.1">
    <property type="nucleotide sequence ID" value="NZ_AUZM01000020.1"/>
</dbReference>
<dbReference type="Proteomes" id="UP000017127">
    <property type="component" value="Unassembled WGS sequence"/>
</dbReference>
<dbReference type="CDD" id="cd07817">
    <property type="entry name" value="SRPBCC_8"/>
    <property type="match status" value="1"/>
</dbReference>
<evidence type="ECO:0000313" key="3">
    <source>
        <dbReference type="EMBL" id="ERT07541.1"/>
    </source>
</evidence>
<feature type="domain" description="Coenzyme Q-binding protein COQ10 START" evidence="2">
    <location>
        <begin position="134"/>
        <end position="256"/>
    </location>
</feature>
<reference evidence="3 4" key="1">
    <citation type="journal article" date="2013" name="Front. Microbiol.">
        <title>Comparative genomic analyses of the cyanobacterium, Lyngbya aestuarii BL J, a powerful hydrogen producer.</title>
        <authorList>
            <person name="Kothari A."/>
            <person name="Vaughn M."/>
            <person name="Garcia-Pichel F."/>
        </authorList>
    </citation>
    <scope>NUCLEOTIDE SEQUENCE [LARGE SCALE GENOMIC DNA]</scope>
    <source>
        <strain evidence="3 4">BL J</strain>
    </source>
</reference>
<dbReference type="InterPro" id="IPR023393">
    <property type="entry name" value="START-like_dom_sf"/>
</dbReference>
<evidence type="ECO:0000256" key="1">
    <source>
        <dbReference type="SAM" id="MobiDB-lite"/>
    </source>
</evidence>
<dbReference type="InterPro" id="IPR047137">
    <property type="entry name" value="ORF3"/>
</dbReference>